<proteinExistence type="predicted"/>
<keyword evidence="4" id="KW-1185">Reference proteome</keyword>
<evidence type="ECO:0000313" key="2">
    <source>
        <dbReference type="EMBL" id="SIP71301.1"/>
    </source>
</evidence>
<dbReference type="InterPro" id="IPR029058">
    <property type="entry name" value="AB_hydrolase_fold"/>
</dbReference>
<dbReference type="SUPFAM" id="SSF53474">
    <property type="entry name" value="alpha/beta-Hydrolases"/>
    <property type="match status" value="1"/>
</dbReference>
<organism evidence="2 3">
    <name type="scientific">Xenorhabdus innexi</name>
    <dbReference type="NCBI Taxonomy" id="290109"/>
    <lineage>
        <taxon>Bacteria</taxon>
        <taxon>Pseudomonadati</taxon>
        <taxon>Pseudomonadota</taxon>
        <taxon>Gammaproteobacteria</taxon>
        <taxon>Enterobacterales</taxon>
        <taxon>Morganellaceae</taxon>
        <taxon>Xenorhabdus</taxon>
    </lineage>
</organism>
<accession>A0A1N6MR23</accession>
<evidence type="ECO:0000313" key="1">
    <source>
        <dbReference type="EMBL" id="PHM27010.1"/>
    </source>
</evidence>
<evidence type="ECO:0000313" key="3">
    <source>
        <dbReference type="Proteomes" id="UP000196435"/>
    </source>
</evidence>
<keyword evidence="1" id="KW-0378">Hydrolase</keyword>
<evidence type="ECO:0000313" key="4">
    <source>
        <dbReference type="Proteomes" id="UP000224871"/>
    </source>
</evidence>
<dbReference type="Proteomes" id="UP000224871">
    <property type="component" value="Unassembled WGS sequence"/>
</dbReference>
<dbReference type="RefSeq" id="WP_086954716.1">
    <property type="nucleotide sequence ID" value="NZ_CAWNQC010000022.1"/>
</dbReference>
<reference evidence="3" key="1">
    <citation type="submission" date="2016-12" db="EMBL/GenBank/DDBJ databases">
        <authorList>
            <person name="Gaudriault S."/>
        </authorList>
    </citation>
    <scope>NUCLEOTIDE SEQUENCE [LARGE SCALE GENOMIC DNA]</scope>
    <source>
        <strain evidence="3">HGB1681 (deposited as PTA-6826 in the American Type Culture Collection)</strain>
    </source>
</reference>
<dbReference type="GO" id="GO:0016787">
    <property type="term" value="F:hydrolase activity"/>
    <property type="evidence" value="ECO:0007669"/>
    <property type="project" value="UniProtKB-KW"/>
</dbReference>
<dbReference type="Proteomes" id="UP000196435">
    <property type="component" value="Unassembled WGS sequence"/>
</dbReference>
<reference evidence="1 4" key="3">
    <citation type="journal article" date="2017" name="Nat. Microbiol.">
        <title>Natural product diversity associated with the nematode symbionts Photorhabdus and Xenorhabdus.</title>
        <authorList>
            <person name="Tobias N.J."/>
            <person name="Wolff H."/>
            <person name="Djahanschiri B."/>
            <person name="Grundmann F."/>
            <person name="Kronenwerth M."/>
            <person name="Shi Y.M."/>
            <person name="Simonyi S."/>
            <person name="Grun P."/>
            <person name="Shapiro-Ilan D."/>
            <person name="Pidot S.J."/>
            <person name="Stinear T.P."/>
            <person name="Ebersberger I."/>
            <person name="Bode H.B."/>
        </authorList>
    </citation>
    <scope>NUCLEOTIDE SEQUENCE [LARGE SCALE GENOMIC DNA]</scope>
    <source>
        <strain evidence="1 4">DSM 16336</strain>
    </source>
</reference>
<dbReference type="EMBL" id="FTLG01000016">
    <property type="protein sequence ID" value="SIP71301.1"/>
    <property type="molecule type" value="Genomic_DNA"/>
</dbReference>
<dbReference type="EMBL" id="NIBU01000118">
    <property type="protein sequence ID" value="PHM27010.1"/>
    <property type="molecule type" value="Genomic_DNA"/>
</dbReference>
<protein>
    <submittedName>
        <fullName evidence="1">Alpha/beta hydrolase</fullName>
    </submittedName>
</protein>
<dbReference type="AlphaFoldDB" id="A0A1N6MR23"/>
<dbReference type="Gene3D" id="3.40.50.1820">
    <property type="entry name" value="alpha/beta hydrolase"/>
    <property type="match status" value="1"/>
</dbReference>
<name>A0A1N6MR23_9GAMM</name>
<gene>
    <name evidence="1" type="ORF">Xinn_03994</name>
    <name evidence="2" type="ORF">XIS1_1120005</name>
</gene>
<dbReference type="OrthoDB" id="192696at2"/>
<sequence>MGGYTGLAVSGGVPVATPDQAHNQSVEKISVTYDSRICSLILMAPACGWFNGEDSLNSFSIPILLLTAEKDHLSDILCTSILENLSNVQHKMVENAGHHSFQSPFPPYMSHIDFTPSQDPIGFDRLQYQSVLCTEIKEFISRIYN</sequence>
<reference evidence="2" key="2">
    <citation type="submission" date="2016-12" db="EMBL/GenBank/DDBJ databases">
        <authorList>
            <person name="Song W.-J."/>
            <person name="Kurnit D.M."/>
        </authorList>
    </citation>
    <scope>NUCLEOTIDE SEQUENCE [LARGE SCALE GENOMIC DNA]</scope>
    <source>
        <strain evidence="2">HGB1681</strain>
    </source>
</reference>